<proteinExistence type="predicted"/>
<keyword evidence="2" id="KW-1185">Reference proteome</keyword>
<protein>
    <submittedName>
        <fullName evidence="1">Uncharacterized protein</fullName>
    </submittedName>
</protein>
<comment type="caution">
    <text evidence="1">The sequence shown here is derived from an EMBL/GenBank/DDBJ whole genome shotgun (WGS) entry which is preliminary data.</text>
</comment>
<dbReference type="Proteomes" id="UP000018727">
    <property type="component" value="Unassembled WGS sequence"/>
</dbReference>
<evidence type="ECO:0000313" key="2">
    <source>
        <dbReference type="Proteomes" id="UP000018727"/>
    </source>
</evidence>
<accession>V8CPP7</accession>
<organism evidence="1 2">
    <name type="scientific">Prevotella nigrescens CC14M</name>
    <dbReference type="NCBI Taxonomy" id="1073366"/>
    <lineage>
        <taxon>Bacteria</taxon>
        <taxon>Pseudomonadati</taxon>
        <taxon>Bacteroidota</taxon>
        <taxon>Bacteroidia</taxon>
        <taxon>Bacteroidales</taxon>
        <taxon>Prevotellaceae</taxon>
        <taxon>Prevotella</taxon>
    </lineage>
</organism>
<dbReference type="EMBL" id="AZJH01000007">
    <property type="protein sequence ID" value="ETD29334.1"/>
    <property type="molecule type" value="Genomic_DNA"/>
</dbReference>
<dbReference type="AlphaFoldDB" id="V8CPP7"/>
<dbReference type="HOGENOM" id="CLU_2247599_0_0_10"/>
<evidence type="ECO:0000313" key="1">
    <source>
        <dbReference type="EMBL" id="ETD29334.1"/>
    </source>
</evidence>
<gene>
    <name evidence="1" type="ORF">HMPREF1173_00530</name>
</gene>
<sequence>MENTELLKKINRTKIQKALFWNVKQCLLHAQTVPFAAPRCVYCKPLTMKPLQSKKCFAEWLRLRMAVRWLNAGLVHRGSGECCRACCDPFRKERADQCPNPGGA</sequence>
<name>V8CPP7_9BACT</name>
<reference evidence="1 2" key="1">
    <citation type="submission" date="2013-10" db="EMBL/GenBank/DDBJ databases">
        <title>The Genome Sequence of Prevotella nigrescens CC14M.</title>
        <authorList>
            <consortium name="The Broad Institute Genomics Platform"/>
            <person name="Earl A."/>
            <person name="Allen-Vercoe E."/>
            <person name="Daigneault M."/>
            <person name="Young S.K."/>
            <person name="Zeng Q."/>
            <person name="Gargeya S."/>
            <person name="Fitzgerald M."/>
            <person name="Abouelleil A."/>
            <person name="Alvarado L."/>
            <person name="Chapman S.B."/>
            <person name="Gainer-Dewar J."/>
            <person name="Goldberg J."/>
            <person name="Griggs A."/>
            <person name="Gujja S."/>
            <person name="Hansen M."/>
            <person name="Howarth C."/>
            <person name="Imamovic A."/>
            <person name="Ireland A."/>
            <person name="Larimer J."/>
            <person name="McCowan C."/>
            <person name="Murphy C."/>
            <person name="Pearson M."/>
            <person name="Poon T.W."/>
            <person name="Priest M."/>
            <person name="Roberts A."/>
            <person name="Saif S."/>
            <person name="Shea T."/>
            <person name="Sykes S."/>
            <person name="Wortman J."/>
            <person name="Nusbaum C."/>
            <person name="Birren B."/>
        </authorList>
    </citation>
    <scope>NUCLEOTIDE SEQUENCE [LARGE SCALE GENOMIC DNA]</scope>
    <source>
        <strain evidence="1 2">CC14M</strain>
    </source>
</reference>